<feature type="transmembrane region" description="Helical" evidence="6">
    <location>
        <begin position="189"/>
        <end position="207"/>
    </location>
</feature>
<comment type="similarity">
    <text evidence="2">Belongs to the UPF0014 family.</text>
</comment>
<feature type="transmembrane region" description="Helical" evidence="6">
    <location>
        <begin position="50"/>
        <end position="80"/>
    </location>
</feature>
<feature type="transmembrane region" description="Helical" evidence="6">
    <location>
        <begin position="92"/>
        <end position="114"/>
    </location>
</feature>
<accession>A0A426V2V5</accession>
<organism evidence="7 8">
    <name type="scientific">Glycomyces terrestris</name>
    <dbReference type="NCBI Taxonomy" id="2493553"/>
    <lineage>
        <taxon>Bacteria</taxon>
        <taxon>Bacillati</taxon>
        <taxon>Actinomycetota</taxon>
        <taxon>Actinomycetes</taxon>
        <taxon>Glycomycetales</taxon>
        <taxon>Glycomycetaceae</taxon>
        <taxon>Glycomyces</taxon>
    </lineage>
</organism>
<dbReference type="Pfam" id="PF03649">
    <property type="entry name" value="UPF0014"/>
    <property type="match status" value="1"/>
</dbReference>
<keyword evidence="3 6" id="KW-0812">Transmembrane</keyword>
<reference evidence="7 8" key="1">
    <citation type="submission" date="2018-12" db="EMBL/GenBank/DDBJ databases">
        <title>Glycomyces sp. YIM 121974 draft genome.</title>
        <authorList>
            <person name="Li Q."/>
        </authorList>
    </citation>
    <scope>NUCLEOTIDE SEQUENCE [LARGE SCALE GENOMIC DNA]</scope>
    <source>
        <strain evidence="7 8">YIM 121974</strain>
    </source>
</reference>
<dbReference type="GO" id="GO:0005886">
    <property type="term" value="C:plasma membrane"/>
    <property type="evidence" value="ECO:0007669"/>
    <property type="project" value="TreeGrafter"/>
</dbReference>
<evidence type="ECO:0000256" key="1">
    <source>
        <dbReference type="ARBA" id="ARBA00004141"/>
    </source>
</evidence>
<evidence type="ECO:0000256" key="3">
    <source>
        <dbReference type="ARBA" id="ARBA00022692"/>
    </source>
</evidence>
<dbReference type="AlphaFoldDB" id="A0A426V2V5"/>
<dbReference type="Proteomes" id="UP000277256">
    <property type="component" value="Unassembled WGS sequence"/>
</dbReference>
<evidence type="ECO:0000313" key="7">
    <source>
        <dbReference type="EMBL" id="RRS01239.1"/>
    </source>
</evidence>
<evidence type="ECO:0000313" key="8">
    <source>
        <dbReference type="Proteomes" id="UP000277256"/>
    </source>
</evidence>
<evidence type="ECO:0000256" key="6">
    <source>
        <dbReference type="SAM" id="Phobius"/>
    </source>
</evidence>
<proteinExistence type="inferred from homology"/>
<evidence type="ECO:0000256" key="5">
    <source>
        <dbReference type="ARBA" id="ARBA00023136"/>
    </source>
</evidence>
<keyword evidence="8" id="KW-1185">Reference proteome</keyword>
<dbReference type="OrthoDB" id="3212530at2"/>
<dbReference type="RefSeq" id="WP_125245718.1">
    <property type="nucleotide sequence ID" value="NZ_RSEB01000001.1"/>
</dbReference>
<sequence>MGGAAIAIDWRFAAVLTVLLGAAALAAKLSGLRSSKGLVTAGLRAAVQLAAVSLLITWVLTAWGPTAAFIVLMVAVAAFTSARRLGTRRLHWAAAAICAGTAPVLALILAAGTVPFEPVAVVPVAGILIGGAMNATSLAGRGALDALRDRHGEYEALLALGITEQHAVRELCRPVAAQALHPALDQTRTVGLVTLPGAFIGVLLGGGDPVQAGATQLLVLIGLLAAETLAVATITEAVARRRVLPA</sequence>
<dbReference type="PANTHER" id="PTHR30028">
    <property type="entry name" value="UPF0014 INNER MEMBRANE PROTEIN YBBM-RELATED"/>
    <property type="match status" value="1"/>
</dbReference>
<gene>
    <name evidence="7" type="ORF">EIW28_00175</name>
</gene>
<evidence type="ECO:0000256" key="2">
    <source>
        <dbReference type="ARBA" id="ARBA00005268"/>
    </source>
</evidence>
<keyword evidence="5 6" id="KW-0472">Membrane</keyword>
<protein>
    <submittedName>
        <fullName evidence="7">ABC transporter permease</fullName>
    </submittedName>
</protein>
<comment type="caution">
    <text evidence="7">The sequence shown here is derived from an EMBL/GenBank/DDBJ whole genome shotgun (WGS) entry which is preliminary data.</text>
</comment>
<feature type="transmembrane region" description="Helical" evidence="6">
    <location>
        <begin position="213"/>
        <end position="234"/>
    </location>
</feature>
<feature type="transmembrane region" description="Helical" evidence="6">
    <location>
        <begin position="120"/>
        <end position="140"/>
    </location>
</feature>
<dbReference type="EMBL" id="RSEB01000001">
    <property type="protein sequence ID" value="RRS01239.1"/>
    <property type="molecule type" value="Genomic_DNA"/>
</dbReference>
<keyword evidence="4 6" id="KW-1133">Transmembrane helix</keyword>
<name>A0A426V2V5_9ACTN</name>
<evidence type="ECO:0000256" key="4">
    <source>
        <dbReference type="ARBA" id="ARBA00022989"/>
    </source>
</evidence>
<dbReference type="PANTHER" id="PTHR30028:SF0">
    <property type="entry name" value="PROTEIN ALUMINUM SENSITIVE 3"/>
    <property type="match status" value="1"/>
</dbReference>
<comment type="subcellular location">
    <subcellularLocation>
        <location evidence="1">Membrane</location>
        <topology evidence="1">Multi-pass membrane protein</topology>
    </subcellularLocation>
</comment>
<dbReference type="InterPro" id="IPR005226">
    <property type="entry name" value="UPF0014_fam"/>
</dbReference>